<gene>
    <name evidence="2" type="ORF">FEQUK3_LOCUS6362</name>
</gene>
<dbReference type="PANTHER" id="PTHR36848:SF2">
    <property type="entry name" value="SECRETED PROTEIN"/>
    <property type="match status" value="1"/>
</dbReference>
<dbReference type="AlphaFoldDB" id="A0A8J2NJP2"/>
<comment type="caution">
    <text evidence="2">The sequence shown here is derived from an EMBL/GenBank/DDBJ whole genome shotgun (WGS) entry which is preliminary data.</text>
</comment>
<accession>A0A8J2NJP2</accession>
<reference evidence="2" key="1">
    <citation type="submission" date="2021-05" db="EMBL/GenBank/DDBJ databases">
        <authorList>
            <person name="Khan N."/>
        </authorList>
    </citation>
    <scope>NUCLEOTIDE SEQUENCE</scope>
</reference>
<dbReference type="InterPro" id="IPR053161">
    <property type="entry name" value="Ulvan_degrading_GH"/>
</dbReference>
<organism evidence="2 3">
    <name type="scientific">Fusarium equiseti</name>
    <name type="common">Fusarium scirpi</name>
    <dbReference type="NCBI Taxonomy" id="61235"/>
    <lineage>
        <taxon>Eukaryota</taxon>
        <taxon>Fungi</taxon>
        <taxon>Dikarya</taxon>
        <taxon>Ascomycota</taxon>
        <taxon>Pezizomycotina</taxon>
        <taxon>Sordariomycetes</taxon>
        <taxon>Hypocreomycetidae</taxon>
        <taxon>Hypocreales</taxon>
        <taxon>Nectriaceae</taxon>
        <taxon>Fusarium</taxon>
        <taxon>Fusarium incarnatum-equiseti species complex</taxon>
    </lineage>
</organism>
<evidence type="ECO:0008006" key="4">
    <source>
        <dbReference type="Google" id="ProtNLM"/>
    </source>
</evidence>
<dbReference type="EMBL" id="CAJSTJ010000136">
    <property type="protein sequence ID" value="CAG7560634.1"/>
    <property type="molecule type" value="Genomic_DNA"/>
</dbReference>
<dbReference type="Pfam" id="PF17132">
    <property type="entry name" value="Glyco_hydro_106"/>
    <property type="match status" value="1"/>
</dbReference>
<dbReference type="PANTHER" id="PTHR36848">
    <property type="entry name" value="DNA-BINDING PROTEIN (PUTATIVE SECRETED PROTEIN)-RELATED"/>
    <property type="match status" value="1"/>
</dbReference>
<feature type="chain" id="PRO_5035254748" description="Secreted protein" evidence="1">
    <location>
        <begin position="19"/>
        <end position="693"/>
    </location>
</feature>
<evidence type="ECO:0000313" key="3">
    <source>
        <dbReference type="Proteomes" id="UP000693738"/>
    </source>
</evidence>
<evidence type="ECO:0000256" key="1">
    <source>
        <dbReference type="SAM" id="SignalP"/>
    </source>
</evidence>
<protein>
    <recommendedName>
        <fullName evidence="4">Secreted protein</fullName>
    </recommendedName>
</protein>
<keyword evidence="1" id="KW-0732">Signal</keyword>
<evidence type="ECO:0000313" key="2">
    <source>
        <dbReference type="EMBL" id="CAG7560634.1"/>
    </source>
</evidence>
<name>A0A8J2NJP2_FUSEQ</name>
<feature type="signal peptide" evidence="1">
    <location>
        <begin position="1"/>
        <end position="18"/>
    </location>
</feature>
<dbReference type="Proteomes" id="UP000693738">
    <property type="component" value="Unassembled WGS sequence"/>
</dbReference>
<sequence>MIASLLLRFVVFATSTHATQCPKLFPGFDSPAAVHRPKFRYWLPDAGIDHQVLQDDISQIRNIGGGGLEFVPYYNYGFGTLDNSNLDLYAFGKPAFKDVLRTALETCKTNDMIMDFALGASQGQGVPVEPLTPGLAVQLVYGRTTVRGGELFQGELPEPIETWKKTPGFMQPQERFGGNRLVGVSAAAVKNITYPDDGDAKVLLDEASLVDLSEEAVNGNLTWSVPSDHEQYIIFAHYEQYTNQRSCVGIPGDVISNGSWVTDDFSAGGPKLVTEFWERNLLDHEIRDLLKSVVQHSWEDSMEIQASLYWTPHFIDKFTDGRGYNPIKYLPLMFSQSNSFHGYSAPYNTTFYLQGSNNGDHSKYLEDYRITLTEGYKEYLQALESWAQSLGISHSCQVAYNLPLDLPSSVPSVSGPELESLGFTSVDQMLQFVGPAHLGGRNVISTEIGAVPAGGYSQTLPSLVNLFNDAFSAGVNMMMIHGMQHSGDQPNTTWPGYTPFQYRFTEIWGSRQPAWTYMGEVLNYTARNQAILQTGIAKRDLAVYYWKDPWAIGTVQDGAQLRQNGFTYEYLSPSNLNMETVRVSNGILAPSGPGYRALIFDHQKFITPEASDVLLKLAKEGLPIVFIGSVPNSTVGSSGQSVVSERMAFLRSANHSNVKFIRHYDDLLGTIDELEVKPRVSVESSAPSEAAKD</sequence>
<proteinExistence type="predicted"/>